<dbReference type="OrthoDB" id="5242242at2"/>
<evidence type="ECO:0000256" key="15">
    <source>
        <dbReference type="ARBA" id="ARBA00038456"/>
    </source>
</evidence>
<dbReference type="Gene3D" id="3.10.129.10">
    <property type="entry name" value="Hotdog Thioesterase"/>
    <property type="match status" value="1"/>
</dbReference>
<evidence type="ECO:0000256" key="5">
    <source>
        <dbReference type="ARBA" id="ARBA00022490"/>
    </source>
</evidence>
<comment type="similarity">
    <text evidence="15">Belongs to the THEM4/THEM5 thioesterase family.</text>
</comment>
<dbReference type="EC" id="3.1.2.2" evidence="16"/>
<dbReference type="GO" id="GO:0016787">
    <property type="term" value="F:hydrolase activity"/>
    <property type="evidence" value="ECO:0007669"/>
    <property type="project" value="UniProtKB-KW"/>
</dbReference>
<dbReference type="EMBL" id="LQOJ01000069">
    <property type="protein sequence ID" value="ORU97269.1"/>
    <property type="molecule type" value="Genomic_DNA"/>
</dbReference>
<dbReference type="PANTHER" id="PTHR12418">
    <property type="entry name" value="ACYL-COENZYME A THIOESTERASE THEM4"/>
    <property type="match status" value="1"/>
</dbReference>
<protein>
    <recommendedName>
        <fullName evidence="17">Acyl-coenzyme A thioesterase THEM4</fullName>
        <ecNumber evidence="16">3.1.2.2</ecNumber>
    </recommendedName>
    <alternativeName>
        <fullName evidence="18">Thioesterase superfamily member 4</fullName>
    </alternativeName>
</protein>
<gene>
    <name evidence="24" type="ORF">AWC04_18495</name>
</gene>
<dbReference type="STRING" id="1793.AWC04_18495"/>
<evidence type="ECO:0000256" key="21">
    <source>
        <dbReference type="ARBA" id="ARBA00047969"/>
    </source>
</evidence>
<organism evidence="24 25">
    <name type="scientific">Mycolicibacterium fallax</name>
    <name type="common">Mycobacterium fallax</name>
    <dbReference type="NCBI Taxonomy" id="1793"/>
    <lineage>
        <taxon>Bacteria</taxon>
        <taxon>Bacillati</taxon>
        <taxon>Actinomycetota</taxon>
        <taxon>Actinomycetes</taxon>
        <taxon>Mycobacteriales</taxon>
        <taxon>Mycobacteriaceae</taxon>
        <taxon>Mycolicibacterium</taxon>
    </lineage>
</organism>
<accession>A0A1X1R049</accession>
<evidence type="ECO:0000256" key="7">
    <source>
        <dbReference type="ARBA" id="ARBA00022801"/>
    </source>
</evidence>
<dbReference type="PANTHER" id="PTHR12418:SF19">
    <property type="entry name" value="ACYL-COENZYME A THIOESTERASE THEM4"/>
    <property type="match status" value="1"/>
</dbReference>
<comment type="catalytic activity">
    <reaction evidence="23">
        <text>tetradecanoyl-CoA + H2O = tetradecanoate + CoA + H(+)</text>
        <dbReference type="Rhea" id="RHEA:40119"/>
        <dbReference type="ChEBI" id="CHEBI:15377"/>
        <dbReference type="ChEBI" id="CHEBI:15378"/>
        <dbReference type="ChEBI" id="CHEBI:30807"/>
        <dbReference type="ChEBI" id="CHEBI:57287"/>
        <dbReference type="ChEBI" id="CHEBI:57385"/>
    </reaction>
    <physiologicalReaction direction="left-to-right" evidence="23">
        <dbReference type="Rhea" id="RHEA:40120"/>
    </physiologicalReaction>
</comment>
<evidence type="ECO:0000256" key="12">
    <source>
        <dbReference type="ARBA" id="ARBA00023273"/>
    </source>
</evidence>
<dbReference type="Proteomes" id="UP000193484">
    <property type="component" value="Unassembled WGS sequence"/>
</dbReference>
<keyword evidence="9" id="KW-0809">Transit peptide</keyword>
<evidence type="ECO:0000256" key="2">
    <source>
        <dbReference type="ARBA" id="ARBA00004496"/>
    </source>
</evidence>
<dbReference type="GO" id="GO:0005737">
    <property type="term" value="C:cytoplasm"/>
    <property type="evidence" value="ECO:0007669"/>
    <property type="project" value="UniProtKB-SubCell"/>
</dbReference>
<keyword evidence="25" id="KW-1185">Reference proteome</keyword>
<evidence type="ECO:0000313" key="25">
    <source>
        <dbReference type="Proteomes" id="UP000193484"/>
    </source>
</evidence>
<dbReference type="GO" id="GO:0006631">
    <property type="term" value="P:fatty acid metabolic process"/>
    <property type="evidence" value="ECO:0007669"/>
    <property type="project" value="UniProtKB-KW"/>
</dbReference>
<reference evidence="24 25" key="1">
    <citation type="submission" date="2016-01" db="EMBL/GenBank/DDBJ databases">
        <title>The new phylogeny of the genus Mycobacterium.</title>
        <authorList>
            <person name="Tarcisio F."/>
            <person name="Conor M."/>
            <person name="Antonella G."/>
            <person name="Elisabetta G."/>
            <person name="Giulia F.S."/>
            <person name="Sara T."/>
            <person name="Anna F."/>
            <person name="Clotilde B."/>
            <person name="Roberto B."/>
            <person name="Veronica D.S."/>
            <person name="Fabio R."/>
            <person name="Monica P."/>
            <person name="Olivier J."/>
            <person name="Enrico T."/>
            <person name="Nicola S."/>
        </authorList>
    </citation>
    <scope>NUCLEOTIDE SEQUENCE [LARGE SCALE GENOMIC DNA]</scope>
    <source>
        <strain evidence="24 25">DSM 44179</strain>
    </source>
</reference>
<proteinExistence type="inferred from homology"/>
<comment type="catalytic activity">
    <reaction evidence="19">
        <text>octanoyl-CoA + H2O = octanoate + CoA + H(+)</text>
        <dbReference type="Rhea" id="RHEA:30143"/>
        <dbReference type="ChEBI" id="CHEBI:15377"/>
        <dbReference type="ChEBI" id="CHEBI:15378"/>
        <dbReference type="ChEBI" id="CHEBI:25646"/>
        <dbReference type="ChEBI" id="CHEBI:57287"/>
        <dbReference type="ChEBI" id="CHEBI:57386"/>
    </reaction>
    <physiologicalReaction direction="left-to-right" evidence="19">
        <dbReference type="Rhea" id="RHEA:30144"/>
    </physiologicalReaction>
</comment>
<name>A0A1X1R049_MYCFA</name>
<dbReference type="InterPro" id="IPR029069">
    <property type="entry name" value="HotDog_dom_sf"/>
</dbReference>
<evidence type="ECO:0000256" key="14">
    <source>
        <dbReference type="ARBA" id="ARBA00037002"/>
    </source>
</evidence>
<evidence type="ECO:0000256" key="17">
    <source>
        <dbReference type="ARBA" id="ARBA00040123"/>
    </source>
</evidence>
<dbReference type="GO" id="GO:0016020">
    <property type="term" value="C:membrane"/>
    <property type="evidence" value="ECO:0007669"/>
    <property type="project" value="UniProtKB-SubCell"/>
</dbReference>
<comment type="catalytic activity">
    <reaction evidence="22">
        <text>dodecanoyl-CoA + H2O = dodecanoate + CoA + H(+)</text>
        <dbReference type="Rhea" id="RHEA:30135"/>
        <dbReference type="ChEBI" id="CHEBI:15377"/>
        <dbReference type="ChEBI" id="CHEBI:15378"/>
        <dbReference type="ChEBI" id="CHEBI:18262"/>
        <dbReference type="ChEBI" id="CHEBI:57287"/>
        <dbReference type="ChEBI" id="CHEBI:57375"/>
    </reaction>
    <physiologicalReaction direction="left-to-right" evidence="22">
        <dbReference type="Rhea" id="RHEA:30136"/>
    </physiologicalReaction>
</comment>
<evidence type="ECO:0000256" key="4">
    <source>
        <dbReference type="ARBA" id="ARBA00022475"/>
    </source>
</evidence>
<evidence type="ECO:0000256" key="23">
    <source>
        <dbReference type="ARBA" id="ARBA00048180"/>
    </source>
</evidence>
<dbReference type="Pfam" id="PF03061">
    <property type="entry name" value="4HBT"/>
    <property type="match status" value="1"/>
</dbReference>
<evidence type="ECO:0000256" key="3">
    <source>
        <dbReference type="ARBA" id="ARBA00004632"/>
    </source>
</evidence>
<keyword evidence="7" id="KW-0378">Hydrolase</keyword>
<dbReference type="InterPro" id="IPR052365">
    <property type="entry name" value="THEM4/THEM5_acyl-CoA_thioest"/>
</dbReference>
<keyword evidence="11" id="KW-0472">Membrane</keyword>
<comment type="caution">
    <text evidence="24">The sequence shown here is derived from an EMBL/GenBank/DDBJ whole genome shotgun (WGS) entry which is preliminary data.</text>
</comment>
<evidence type="ECO:0000313" key="24">
    <source>
        <dbReference type="EMBL" id="ORU97269.1"/>
    </source>
</evidence>
<evidence type="ECO:0000256" key="9">
    <source>
        <dbReference type="ARBA" id="ARBA00022946"/>
    </source>
</evidence>
<comment type="catalytic activity">
    <reaction evidence="14">
        <text>(9Z)-octadecenoyl-CoA + H2O = (9Z)-octadecenoate + CoA + H(+)</text>
        <dbReference type="Rhea" id="RHEA:40139"/>
        <dbReference type="ChEBI" id="CHEBI:15377"/>
        <dbReference type="ChEBI" id="CHEBI:15378"/>
        <dbReference type="ChEBI" id="CHEBI:30823"/>
        <dbReference type="ChEBI" id="CHEBI:57287"/>
        <dbReference type="ChEBI" id="CHEBI:57387"/>
    </reaction>
    <physiologicalReaction direction="left-to-right" evidence="14">
        <dbReference type="Rhea" id="RHEA:40140"/>
    </physiologicalReaction>
</comment>
<comment type="catalytic activity">
    <reaction evidence="13">
        <text>(5Z,8Z,11Z,14Z)-eicosatetraenoyl-CoA + H2O = (5Z,8Z,11Z,14Z)-eicosatetraenoate + CoA + H(+)</text>
        <dbReference type="Rhea" id="RHEA:40151"/>
        <dbReference type="ChEBI" id="CHEBI:15377"/>
        <dbReference type="ChEBI" id="CHEBI:15378"/>
        <dbReference type="ChEBI" id="CHEBI:32395"/>
        <dbReference type="ChEBI" id="CHEBI:57287"/>
        <dbReference type="ChEBI" id="CHEBI:57368"/>
    </reaction>
    <physiologicalReaction direction="left-to-right" evidence="13">
        <dbReference type="Rhea" id="RHEA:40152"/>
    </physiologicalReaction>
</comment>
<evidence type="ECO:0000256" key="13">
    <source>
        <dbReference type="ARBA" id="ARBA00035852"/>
    </source>
</evidence>
<evidence type="ECO:0000256" key="6">
    <source>
        <dbReference type="ARBA" id="ARBA00022703"/>
    </source>
</evidence>
<evidence type="ECO:0000256" key="18">
    <source>
        <dbReference type="ARBA" id="ARBA00043210"/>
    </source>
</evidence>
<evidence type="ECO:0000256" key="10">
    <source>
        <dbReference type="ARBA" id="ARBA00023098"/>
    </source>
</evidence>
<evidence type="ECO:0000256" key="19">
    <source>
        <dbReference type="ARBA" id="ARBA00047588"/>
    </source>
</evidence>
<sequence>MRFSEETIDDTEYERLRARYEPLTRSVRELIDATIRTEADEQTVAEATRAVEALTATLRERQITGTHGVRFTTDGRGVSWGNPVIGERNPMAPPVLINRADDGRVWTEFTLGAPYEGPPGHVHGGISALILDHLLGEAASNGLTTPTFTGTISCRYLRATPLGALRAEAFIERVDGIKTYARGHIADADGPTVQAEGVFITPAWARGENW</sequence>
<comment type="subcellular location">
    <subcellularLocation>
        <location evidence="3">Cell projection</location>
        <location evidence="3">Ruffle membrane</location>
    </subcellularLocation>
    <subcellularLocation>
        <location evidence="2">Cytoplasm</location>
    </subcellularLocation>
    <subcellularLocation>
        <location evidence="1">Membrane</location>
        <topology evidence="1">Peripheral membrane protein</topology>
    </subcellularLocation>
</comment>
<dbReference type="AlphaFoldDB" id="A0A1X1R049"/>
<evidence type="ECO:0000256" key="1">
    <source>
        <dbReference type="ARBA" id="ARBA00004170"/>
    </source>
</evidence>
<keyword evidence="8" id="KW-0276">Fatty acid metabolism</keyword>
<keyword evidence="4" id="KW-1003">Cell membrane</keyword>
<keyword evidence="6" id="KW-0053">Apoptosis</keyword>
<comment type="catalytic activity">
    <reaction evidence="21">
        <text>decanoyl-CoA + H2O = decanoate + CoA + H(+)</text>
        <dbReference type="Rhea" id="RHEA:40059"/>
        <dbReference type="ChEBI" id="CHEBI:15377"/>
        <dbReference type="ChEBI" id="CHEBI:15378"/>
        <dbReference type="ChEBI" id="CHEBI:27689"/>
        <dbReference type="ChEBI" id="CHEBI:57287"/>
        <dbReference type="ChEBI" id="CHEBI:61430"/>
    </reaction>
    <physiologicalReaction direction="left-to-right" evidence="21">
        <dbReference type="Rhea" id="RHEA:40060"/>
    </physiologicalReaction>
</comment>
<evidence type="ECO:0000256" key="16">
    <source>
        <dbReference type="ARBA" id="ARBA00038848"/>
    </source>
</evidence>
<keyword evidence="10" id="KW-0443">Lipid metabolism</keyword>
<dbReference type="CDD" id="cd03443">
    <property type="entry name" value="PaaI_thioesterase"/>
    <property type="match status" value="1"/>
</dbReference>
<evidence type="ECO:0000256" key="20">
    <source>
        <dbReference type="ARBA" id="ARBA00047734"/>
    </source>
</evidence>
<dbReference type="RefSeq" id="WP_085100203.1">
    <property type="nucleotide sequence ID" value="NZ_AP022603.1"/>
</dbReference>
<dbReference type="SUPFAM" id="SSF54637">
    <property type="entry name" value="Thioesterase/thiol ester dehydrase-isomerase"/>
    <property type="match status" value="1"/>
</dbReference>
<evidence type="ECO:0000256" key="11">
    <source>
        <dbReference type="ARBA" id="ARBA00023136"/>
    </source>
</evidence>
<evidence type="ECO:0000256" key="22">
    <source>
        <dbReference type="ARBA" id="ARBA00048074"/>
    </source>
</evidence>
<dbReference type="InterPro" id="IPR006683">
    <property type="entry name" value="Thioestr_dom"/>
</dbReference>
<comment type="catalytic activity">
    <reaction evidence="20">
        <text>hexadecanoyl-CoA + H2O = hexadecanoate + CoA + H(+)</text>
        <dbReference type="Rhea" id="RHEA:16645"/>
        <dbReference type="ChEBI" id="CHEBI:7896"/>
        <dbReference type="ChEBI" id="CHEBI:15377"/>
        <dbReference type="ChEBI" id="CHEBI:15378"/>
        <dbReference type="ChEBI" id="CHEBI:57287"/>
        <dbReference type="ChEBI" id="CHEBI:57379"/>
        <dbReference type="EC" id="3.1.2.2"/>
    </reaction>
    <physiologicalReaction direction="left-to-right" evidence="20">
        <dbReference type="Rhea" id="RHEA:16646"/>
    </physiologicalReaction>
</comment>
<keyword evidence="5" id="KW-0963">Cytoplasm</keyword>
<keyword evidence="12" id="KW-0966">Cell projection</keyword>
<evidence type="ECO:0000256" key="8">
    <source>
        <dbReference type="ARBA" id="ARBA00022832"/>
    </source>
</evidence>